<feature type="compositionally biased region" description="Acidic residues" evidence="1">
    <location>
        <begin position="430"/>
        <end position="459"/>
    </location>
</feature>
<dbReference type="AlphaFoldDB" id="A0A8H6XNW9"/>
<proteinExistence type="predicted"/>
<accession>A0A8H6XNW9</accession>
<protein>
    <recommendedName>
        <fullName evidence="4">F-box domain-containing protein</fullName>
    </recommendedName>
</protein>
<feature type="region of interest" description="Disordered" evidence="1">
    <location>
        <begin position="37"/>
        <end position="62"/>
    </location>
</feature>
<reference evidence="2" key="1">
    <citation type="submission" date="2020-05" db="EMBL/GenBank/DDBJ databases">
        <title>Mycena genomes resolve the evolution of fungal bioluminescence.</title>
        <authorList>
            <person name="Tsai I.J."/>
        </authorList>
    </citation>
    <scope>NUCLEOTIDE SEQUENCE</scope>
    <source>
        <strain evidence="2">160909Yilan</strain>
    </source>
</reference>
<gene>
    <name evidence="2" type="ORF">MSAN_01964900</name>
</gene>
<comment type="caution">
    <text evidence="2">The sequence shown here is derived from an EMBL/GenBank/DDBJ whole genome shotgun (WGS) entry which is preliminary data.</text>
</comment>
<keyword evidence="3" id="KW-1185">Reference proteome</keyword>
<dbReference type="OrthoDB" id="3258555at2759"/>
<evidence type="ECO:0008006" key="4">
    <source>
        <dbReference type="Google" id="ProtNLM"/>
    </source>
</evidence>
<dbReference type="Proteomes" id="UP000623467">
    <property type="component" value="Unassembled WGS sequence"/>
</dbReference>
<dbReference type="EMBL" id="JACAZH010000022">
    <property type="protein sequence ID" value="KAF7343837.1"/>
    <property type="molecule type" value="Genomic_DNA"/>
</dbReference>
<evidence type="ECO:0000313" key="2">
    <source>
        <dbReference type="EMBL" id="KAF7343837.1"/>
    </source>
</evidence>
<evidence type="ECO:0000256" key="1">
    <source>
        <dbReference type="SAM" id="MobiDB-lite"/>
    </source>
</evidence>
<feature type="region of interest" description="Disordered" evidence="1">
    <location>
        <begin position="430"/>
        <end position="492"/>
    </location>
</feature>
<feature type="compositionally biased region" description="Polar residues" evidence="1">
    <location>
        <begin position="42"/>
        <end position="62"/>
    </location>
</feature>
<sequence length="507" mass="57301">MSIGERVQVPAANLKMNENHHEIMSTEWVDRIPLPESEKQTMSDPENDTLVQPQTSDSDSTMNNIPEETLFLIFQHALPPAIGVSFGTLPPFPRINASPDSITKLSIVSVCKKWYRIALEFLYENVNLQWIGQLPAFVQALEAHEELGACVRRLEIGYWVPDEYHVLQDAEIGKIFELCPRLDHFAFNPRAYSGSLPLEPIRRVGALTTITHLEICERVQYAAILPALEELCTTLVSLSILLPSFYDDAYPTLAFKRLVRLRLVLDDRSSLPGKHWVFPNLQQQLLVYFGTLHTGTNHVDMVARAFLAAYGCNLRVLSVRRNISFKNVEDRLTFRELLDRCPILQHVTLTEHPAWRSQDLSAESLDTQSQEQFIALKSAFPQLRTCQYTAPCFDFFPDMPSLPIEGSRTVATSLPQSSCLEFLFSGACDGDEDSEDDPDYVFDPADDDDGSVEDSDSDSDSSNSIDYDNFWNPQRSDSAPAPASSDEEDWEADREEALAIFRRTLVK</sequence>
<organism evidence="2 3">
    <name type="scientific">Mycena sanguinolenta</name>
    <dbReference type="NCBI Taxonomy" id="230812"/>
    <lineage>
        <taxon>Eukaryota</taxon>
        <taxon>Fungi</taxon>
        <taxon>Dikarya</taxon>
        <taxon>Basidiomycota</taxon>
        <taxon>Agaricomycotina</taxon>
        <taxon>Agaricomycetes</taxon>
        <taxon>Agaricomycetidae</taxon>
        <taxon>Agaricales</taxon>
        <taxon>Marasmiineae</taxon>
        <taxon>Mycenaceae</taxon>
        <taxon>Mycena</taxon>
    </lineage>
</organism>
<name>A0A8H6XNW9_9AGAR</name>
<evidence type="ECO:0000313" key="3">
    <source>
        <dbReference type="Proteomes" id="UP000623467"/>
    </source>
</evidence>